<protein>
    <submittedName>
        <fullName evidence="1">Uncharacterized protein</fullName>
    </submittedName>
</protein>
<proteinExistence type="predicted"/>
<gene>
    <name evidence="1" type="ORF">IQ26_00936</name>
</gene>
<organism evidence="1 2">
    <name type="scientific">Mesorhizobium tianshanense</name>
    <dbReference type="NCBI Taxonomy" id="39844"/>
    <lineage>
        <taxon>Bacteria</taxon>
        <taxon>Pseudomonadati</taxon>
        <taxon>Pseudomonadota</taxon>
        <taxon>Alphaproteobacteria</taxon>
        <taxon>Hyphomicrobiales</taxon>
        <taxon>Phyllobacteriaceae</taxon>
        <taxon>Mesorhizobium</taxon>
    </lineage>
</organism>
<dbReference type="Proteomes" id="UP000317122">
    <property type="component" value="Unassembled WGS sequence"/>
</dbReference>
<evidence type="ECO:0000313" key="1">
    <source>
        <dbReference type="EMBL" id="TWI42011.1"/>
    </source>
</evidence>
<comment type="caution">
    <text evidence="1">The sequence shown here is derived from an EMBL/GenBank/DDBJ whole genome shotgun (WGS) entry which is preliminary data.</text>
</comment>
<name>A0A562PC67_9HYPH</name>
<reference evidence="1 2" key="1">
    <citation type="journal article" date="2015" name="Stand. Genomic Sci.">
        <title>Genomic Encyclopedia of Bacterial and Archaeal Type Strains, Phase III: the genomes of soil and plant-associated and newly described type strains.</title>
        <authorList>
            <person name="Whitman W.B."/>
            <person name="Woyke T."/>
            <person name="Klenk H.P."/>
            <person name="Zhou Y."/>
            <person name="Lilburn T.G."/>
            <person name="Beck B.J."/>
            <person name="De Vos P."/>
            <person name="Vandamme P."/>
            <person name="Eisen J.A."/>
            <person name="Garrity G."/>
            <person name="Hugenholtz P."/>
            <person name="Kyrpides N.C."/>
        </authorList>
    </citation>
    <scope>NUCLEOTIDE SEQUENCE [LARGE SCALE GENOMIC DNA]</scope>
    <source>
        <strain evidence="1 2">CGMCC 1.2546</strain>
    </source>
</reference>
<sequence>MAPVAWNLRFLSGEFASGDRKDRHIATVLAGIRNSHASPPLQKEAILPEDLIAMLETLDLGLRDRAMLLLGFAGAWVVPKSSASTLPGITRRTAAAGSTFSTKVFW</sequence>
<evidence type="ECO:0000313" key="2">
    <source>
        <dbReference type="Proteomes" id="UP000317122"/>
    </source>
</evidence>
<dbReference type="EMBL" id="VLKT01000004">
    <property type="protein sequence ID" value="TWI42011.1"/>
    <property type="molecule type" value="Genomic_DNA"/>
</dbReference>
<dbReference type="AlphaFoldDB" id="A0A562PC67"/>
<keyword evidence="2" id="KW-1185">Reference proteome</keyword>
<accession>A0A562PC67</accession>